<comment type="caution">
    <text evidence="1">The sequence shown here is derived from an EMBL/GenBank/DDBJ whole genome shotgun (WGS) entry which is preliminary data.</text>
</comment>
<evidence type="ECO:0000313" key="2">
    <source>
        <dbReference type="Proteomes" id="UP001295420"/>
    </source>
</evidence>
<evidence type="ECO:0008006" key="3">
    <source>
        <dbReference type="Google" id="ProtNLM"/>
    </source>
</evidence>
<gene>
    <name evidence="1" type="ORF">THF1D04_10716</name>
</gene>
<dbReference type="Proteomes" id="UP001295420">
    <property type="component" value="Unassembled WGS sequence"/>
</dbReference>
<sequence>MTSIKIGEVRYELESIVCWFPTKDGCTAIQTTKHKNENYDEHKGTHYVDIIDAMKDLVDLDCVKLHKCNFGDVEK</sequence>
<organism evidence="1 2">
    <name type="scientific">Vibrio owensii</name>
    <dbReference type="NCBI Taxonomy" id="696485"/>
    <lineage>
        <taxon>Bacteria</taxon>
        <taxon>Pseudomonadati</taxon>
        <taxon>Pseudomonadota</taxon>
        <taxon>Gammaproteobacteria</taxon>
        <taxon>Vibrionales</taxon>
        <taxon>Vibrionaceae</taxon>
        <taxon>Vibrio</taxon>
    </lineage>
</organism>
<dbReference type="AlphaFoldDB" id="A0AAU9Q173"/>
<protein>
    <recommendedName>
        <fullName evidence="3">Phage protein</fullName>
    </recommendedName>
</protein>
<dbReference type="EMBL" id="CAKMTQ010000001">
    <property type="protein sequence ID" value="CAH1521230.1"/>
    <property type="molecule type" value="Genomic_DNA"/>
</dbReference>
<evidence type="ECO:0000313" key="1">
    <source>
        <dbReference type="EMBL" id="CAH1521230.1"/>
    </source>
</evidence>
<accession>A0AAU9Q173</accession>
<name>A0AAU9Q173_9VIBR</name>
<proteinExistence type="predicted"/>
<reference evidence="1" key="1">
    <citation type="submission" date="2022-01" db="EMBL/GenBank/DDBJ databases">
        <authorList>
            <person name="Lagorce A."/>
        </authorList>
    </citation>
    <scope>NUCLEOTIDE SEQUENCE</scope>
    <source>
        <strain evidence="1">Th15_F1_D04</strain>
    </source>
</reference>